<accession>A0A3P5Y284</accession>
<organism evidence="1">
    <name type="scientific">Brassica campestris</name>
    <name type="common">Field mustard</name>
    <dbReference type="NCBI Taxonomy" id="3711"/>
    <lineage>
        <taxon>Eukaryota</taxon>
        <taxon>Viridiplantae</taxon>
        <taxon>Streptophyta</taxon>
        <taxon>Embryophyta</taxon>
        <taxon>Tracheophyta</taxon>
        <taxon>Spermatophyta</taxon>
        <taxon>Magnoliopsida</taxon>
        <taxon>eudicotyledons</taxon>
        <taxon>Gunneridae</taxon>
        <taxon>Pentapetalae</taxon>
        <taxon>rosids</taxon>
        <taxon>malvids</taxon>
        <taxon>Brassicales</taxon>
        <taxon>Brassicaceae</taxon>
        <taxon>Brassiceae</taxon>
        <taxon>Brassica</taxon>
    </lineage>
</organism>
<evidence type="ECO:0000313" key="1">
    <source>
        <dbReference type="EMBL" id="VDC61246.1"/>
    </source>
</evidence>
<reference evidence="1" key="1">
    <citation type="submission" date="2018-11" db="EMBL/GenBank/DDBJ databases">
        <authorList>
            <consortium name="Genoscope - CEA"/>
            <person name="William W."/>
        </authorList>
    </citation>
    <scope>NUCLEOTIDE SEQUENCE</scope>
</reference>
<dbReference type="AlphaFoldDB" id="A0A3P5Y284"/>
<name>A0A3P5Y284_BRACM</name>
<protein>
    <submittedName>
        <fullName evidence="1">Uncharacterized protein</fullName>
    </submittedName>
</protein>
<gene>
    <name evidence="1" type="ORF">BRAA09T38857Z</name>
</gene>
<sequence>MFTTKQRLIFLCHPSIIHIRNLIDTFLVSVTTNVEPRPICIYCFNSTYDFANLHLNIL</sequence>
<proteinExistence type="predicted"/>
<dbReference type="EMBL" id="LR031568">
    <property type="protein sequence ID" value="VDC61246.1"/>
    <property type="molecule type" value="Genomic_DNA"/>
</dbReference>